<keyword evidence="1" id="KW-1133">Transmembrane helix</keyword>
<reference evidence="2 3" key="1">
    <citation type="submission" date="2017-08" db="EMBL/GenBank/DDBJ databases">
        <title>Genome sequence, comparative genomics and functional analysis of the highly adhesive Lactobacillus paracasei Kobulty strain.</title>
        <authorList>
            <person name="Koryszewska-Baginska A."/>
            <person name="Grynberg M."/>
            <person name="Aleksandrzak-Piekarczyk T."/>
        </authorList>
    </citation>
    <scope>NUCLEOTIDE SEQUENCE [LARGE SCALE GENOMIC DNA]</scope>
    <source>
        <strain evidence="2 3">IBB3423</strain>
    </source>
</reference>
<evidence type="ECO:0000313" key="3">
    <source>
        <dbReference type="Proteomes" id="UP000423274"/>
    </source>
</evidence>
<protein>
    <submittedName>
        <fullName evidence="2">Uncharacterized protein</fullName>
    </submittedName>
</protein>
<keyword evidence="1" id="KW-0812">Transmembrane</keyword>
<evidence type="ECO:0000313" key="2">
    <source>
        <dbReference type="EMBL" id="QGV17029.1"/>
    </source>
</evidence>
<evidence type="ECO:0000256" key="1">
    <source>
        <dbReference type="SAM" id="Phobius"/>
    </source>
</evidence>
<gene>
    <name evidence="2" type="ORF">LCAKO_0452</name>
</gene>
<feature type="transmembrane region" description="Helical" evidence="1">
    <location>
        <begin position="6"/>
        <end position="28"/>
    </location>
</feature>
<keyword evidence="1" id="KW-0472">Membrane</keyword>
<dbReference type="EMBL" id="CP022954">
    <property type="protein sequence ID" value="QGV17029.1"/>
    <property type="molecule type" value="Genomic_DNA"/>
</dbReference>
<name>A0AAP9HFU6_LACPA</name>
<sequence>MPVIAIITTITACVGSLVVLIIVFTRLIKATTMLLLAVHELMQALEAFREK</sequence>
<dbReference type="Proteomes" id="UP000423274">
    <property type="component" value="Chromosome"/>
</dbReference>
<proteinExistence type="predicted"/>
<organism evidence="2 3">
    <name type="scientific">Lacticaseibacillus paracasei subsp. paracasei</name>
    <dbReference type="NCBI Taxonomy" id="47714"/>
    <lineage>
        <taxon>Bacteria</taxon>
        <taxon>Bacillati</taxon>
        <taxon>Bacillota</taxon>
        <taxon>Bacilli</taxon>
        <taxon>Lactobacillales</taxon>
        <taxon>Lactobacillaceae</taxon>
        <taxon>Lacticaseibacillus</taxon>
    </lineage>
</organism>
<dbReference type="AlphaFoldDB" id="A0AAP9HFU6"/>
<accession>A0AAP9HFU6</accession>